<dbReference type="PANTHER" id="PTHR48111">
    <property type="entry name" value="REGULATOR OF RPOS"/>
    <property type="match status" value="1"/>
</dbReference>
<keyword evidence="13" id="KW-1185">Reference proteome</keyword>
<dbReference type="InterPro" id="IPR001789">
    <property type="entry name" value="Sig_transdc_resp-reg_receiver"/>
</dbReference>
<keyword evidence="2" id="KW-0963">Cytoplasm</keyword>
<keyword evidence="4" id="KW-0902">Two-component regulatory system</keyword>
<feature type="domain" description="OmpR/PhoB-type" evidence="11">
    <location>
        <begin position="130"/>
        <end position="229"/>
    </location>
</feature>
<dbReference type="FunFam" id="3.40.50.2300:FF:000021">
    <property type="entry name" value="Two-component system response regulator KdpE"/>
    <property type="match status" value="1"/>
</dbReference>
<dbReference type="InterPro" id="IPR036388">
    <property type="entry name" value="WH-like_DNA-bd_sf"/>
</dbReference>
<evidence type="ECO:0000259" key="10">
    <source>
        <dbReference type="PROSITE" id="PS50110"/>
    </source>
</evidence>
<dbReference type="InterPro" id="IPR001867">
    <property type="entry name" value="OmpR/PhoB-type_DNA-bd"/>
</dbReference>
<evidence type="ECO:0000256" key="8">
    <source>
        <dbReference type="PROSITE-ProRule" id="PRU00169"/>
    </source>
</evidence>
<dbReference type="Proteomes" id="UP000256763">
    <property type="component" value="Unassembled WGS sequence"/>
</dbReference>
<name>A0A3E0WWY3_9GAMM</name>
<feature type="modified residue" description="4-aspartylphosphate" evidence="8">
    <location>
        <position position="56"/>
    </location>
</feature>
<dbReference type="AlphaFoldDB" id="A0A3E0WWY3"/>
<evidence type="ECO:0000256" key="2">
    <source>
        <dbReference type="ARBA" id="ARBA00022490"/>
    </source>
</evidence>
<keyword evidence="6 9" id="KW-0238">DNA-binding</keyword>
<dbReference type="CDD" id="cd17620">
    <property type="entry name" value="REC_OmpR_KdpE-like"/>
    <property type="match status" value="1"/>
</dbReference>
<dbReference type="PROSITE" id="PS51755">
    <property type="entry name" value="OMPR_PHOB"/>
    <property type="match status" value="1"/>
</dbReference>
<dbReference type="InterPro" id="IPR011006">
    <property type="entry name" value="CheY-like_superfamily"/>
</dbReference>
<dbReference type="RefSeq" id="WP_116301847.1">
    <property type="nucleotide sequence ID" value="NZ_NFZV01000006.1"/>
</dbReference>
<evidence type="ECO:0000256" key="3">
    <source>
        <dbReference type="ARBA" id="ARBA00022553"/>
    </source>
</evidence>
<dbReference type="Gene3D" id="6.10.250.690">
    <property type="match status" value="1"/>
</dbReference>
<dbReference type="Pfam" id="PF00072">
    <property type="entry name" value="Response_reg"/>
    <property type="match status" value="1"/>
</dbReference>
<comment type="subcellular location">
    <subcellularLocation>
        <location evidence="1">Cytoplasm</location>
    </subcellularLocation>
</comment>
<dbReference type="PROSITE" id="PS50110">
    <property type="entry name" value="RESPONSE_REGULATORY"/>
    <property type="match status" value="1"/>
</dbReference>
<accession>A0A3E0WWY3</accession>
<dbReference type="GO" id="GO:0042802">
    <property type="term" value="F:identical protein binding"/>
    <property type="evidence" value="ECO:0007669"/>
    <property type="project" value="UniProtKB-ARBA"/>
</dbReference>
<sequence>MNDYAATILIIDDEPQIRRFLKIGLGGQGYAVLEAGSGKEGLALCAAKTPDLVILDLGLPDMDGQQVLEELRVWSQVPVIVLSVRSSEAEKIASLDRGADDYVTKPFGAGELNARIRAALRHRPQGEPPLQQFEMRGLSIDLPKRRVVLDGEAIKLSKKEFDLLVLLARYAGRVLTHRQILREIWGAHHEEDTQYLRVYIGQLRQKLGDDPTVPRFILNEPGVGYRFLDEDEDA</sequence>
<reference evidence="13" key="1">
    <citation type="submission" date="2017-05" db="EMBL/GenBank/DDBJ databases">
        <authorList>
            <person name="Sharma S."/>
            <person name="Sidhu C."/>
            <person name="Pinnaka A.K."/>
        </authorList>
    </citation>
    <scope>NUCLEOTIDE SEQUENCE [LARGE SCALE GENOMIC DNA]</scope>
    <source>
        <strain evidence="13">AK93</strain>
    </source>
</reference>
<dbReference type="GO" id="GO:0000156">
    <property type="term" value="F:phosphorelay response regulator activity"/>
    <property type="evidence" value="ECO:0007669"/>
    <property type="project" value="TreeGrafter"/>
</dbReference>
<dbReference type="SMART" id="SM00448">
    <property type="entry name" value="REC"/>
    <property type="match status" value="1"/>
</dbReference>
<feature type="DNA-binding region" description="OmpR/PhoB-type" evidence="9">
    <location>
        <begin position="130"/>
        <end position="229"/>
    </location>
</feature>
<dbReference type="Pfam" id="PF00486">
    <property type="entry name" value="Trans_reg_C"/>
    <property type="match status" value="1"/>
</dbReference>
<keyword evidence="3 8" id="KW-0597">Phosphoprotein</keyword>
<evidence type="ECO:0000259" key="11">
    <source>
        <dbReference type="PROSITE" id="PS51755"/>
    </source>
</evidence>
<evidence type="ECO:0000256" key="1">
    <source>
        <dbReference type="ARBA" id="ARBA00004496"/>
    </source>
</evidence>
<dbReference type="EMBL" id="NFZW01000007">
    <property type="protein sequence ID" value="RFA37514.1"/>
    <property type="molecule type" value="Genomic_DNA"/>
</dbReference>
<keyword evidence="7" id="KW-0804">Transcription</keyword>
<dbReference type="GO" id="GO:0005829">
    <property type="term" value="C:cytosol"/>
    <property type="evidence" value="ECO:0007669"/>
    <property type="project" value="TreeGrafter"/>
</dbReference>
<proteinExistence type="predicted"/>
<evidence type="ECO:0000313" key="12">
    <source>
        <dbReference type="EMBL" id="RFA37514.1"/>
    </source>
</evidence>
<evidence type="ECO:0000256" key="5">
    <source>
        <dbReference type="ARBA" id="ARBA00023015"/>
    </source>
</evidence>
<dbReference type="OrthoDB" id="9802426at2"/>
<dbReference type="GO" id="GO:0032993">
    <property type="term" value="C:protein-DNA complex"/>
    <property type="evidence" value="ECO:0007669"/>
    <property type="project" value="TreeGrafter"/>
</dbReference>
<feature type="domain" description="Response regulatory" evidence="10">
    <location>
        <begin position="7"/>
        <end position="120"/>
    </location>
</feature>
<dbReference type="PANTHER" id="PTHR48111:SF50">
    <property type="entry name" value="KDP OPERON TRANSCRIPTIONAL REGULATORY PROTEIN KDPE"/>
    <property type="match status" value="1"/>
</dbReference>
<evidence type="ECO:0000256" key="7">
    <source>
        <dbReference type="ARBA" id="ARBA00023163"/>
    </source>
</evidence>
<organism evidence="12 13">
    <name type="scientific">Alkalilimnicola ehrlichii</name>
    <dbReference type="NCBI Taxonomy" id="351052"/>
    <lineage>
        <taxon>Bacteria</taxon>
        <taxon>Pseudomonadati</taxon>
        <taxon>Pseudomonadota</taxon>
        <taxon>Gammaproteobacteria</taxon>
        <taxon>Chromatiales</taxon>
        <taxon>Ectothiorhodospiraceae</taxon>
        <taxon>Alkalilimnicola</taxon>
    </lineage>
</organism>
<dbReference type="SMART" id="SM00862">
    <property type="entry name" value="Trans_reg_C"/>
    <property type="match status" value="1"/>
</dbReference>
<dbReference type="GO" id="GO:0045893">
    <property type="term" value="P:positive regulation of DNA-templated transcription"/>
    <property type="evidence" value="ECO:0007669"/>
    <property type="project" value="UniProtKB-ARBA"/>
</dbReference>
<protein>
    <submittedName>
        <fullName evidence="12">DNA-binding response regulator</fullName>
    </submittedName>
</protein>
<evidence type="ECO:0000256" key="6">
    <source>
        <dbReference type="ARBA" id="ARBA00023125"/>
    </source>
</evidence>
<dbReference type="CDD" id="cd00383">
    <property type="entry name" value="trans_reg_C"/>
    <property type="match status" value="1"/>
</dbReference>
<dbReference type="SUPFAM" id="SSF52172">
    <property type="entry name" value="CheY-like"/>
    <property type="match status" value="1"/>
</dbReference>
<comment type="caution">
    <text evidence="12">The sequence shown here is derived from an EMBL/GenBank/DDBJ whole genome shotgun (WGS) entry which is preliminary data.</text>
</comment>
<dbReference type="InterPro" id="IPR039420">
    <property type="entry name" value="WalR-like"/>
</dbReference>
<dbReference type="Gene3D" id="3.40.50.2300">
    <property type="match status" value="1"/>
</dbReference>
<evidence type="ECO:0000256" key="4">
    <source>
        <dbReference type="ARBA" id="ARBA00023012"/>
    </source>
</evidence>
<evidence type="ECO:0000256" key="9">
    <source>
        <dbReference type="PROSITE-ProRule" id="PRU01091"/>
    </source>
</evidence>
<keyword evidence="5" id="KW-0805">Transcription regulation</keyword>
<dbReference type="Gene3D" id="1.10.10.10">
    <property type="entry name" value="Winged helix-like DNA-binding domain superfamily/Winged helix DNA-binding domain"/>
    <property type="match status" value="1"/>
</dbReference>
<evidence type="ECO:0000313" key="13">
    <source>
        <dbReference type="Proteomes" id="UP000256763"/>
    </source>
</evidence>
<dbReference type="GO" id="GO:0000987">
    <property type="term" value="F:cis-regulatory region sequence-specific DNA binding"/>
    <property type="evidence" value="ECO:0007669"/>
    <property type="project" value="UniProtKB-ARBA"/>
</dbReference>
<gene>
    <name evidence="12" type="ORF">CAL65_09605</name>
</gene>